<dbReference type="EMBL" id="CACRSL010000005">
    <property type="protein sequence ID" value="VYT24169.1"/>
    <property type="molecule type" value="Genomic_DNA"/>
</dbReference>
<organism evidence="2">
    <name type="scientific">uncultured Anaerotruncus sp</name>
    <dbReference type="NCBI Taxonomy" id="905011"/>
    <lineage>
        <taxon>Bacteria</taxon>
        <taxon>Bacillati</taxon>
        <taxon>Bacillota</taxon>
        <taxon>Clostridia</taxon>
        <taxon>Eubacteriales</taxon>
        <taxon>Oscillospiraceae</taxon>
        <taxon>Anaerotruncus</taxon>
        <taxon>environmental samples</taxon>
    </lineage>
</organism>
<evidence type="ECO:0000313" key="2">
    <source>
        <dbReference type="EMBL" id="VYT24169.1"/>
    </source>
</evidence>
<dbReference type="AlphaFoldDB" id="A0A6N2V150"/>
<keyword evidence="1" id="KW-0732">Signal</keyword>
<gene>
    <name evidence="2" type="ORF">AULFYP135_02224</name>
</gene>
<proteinExistence type="predicted"/>
<accession>A0A6N2V150</accession>
<name>A0A6N2V150_9FIRM</name>
<reference evidence="2" key="1">
    <citation type="submission" date="2019-11" db="EMBL/GenBank/DDBJ databases">
        <authorList>
            <person name="Feng L."/>
        </authorList>
    </citation>
    <scope>NUCLEOTIDE SEQUENCE</scope>
    <source>
        <strain evidence="2">AundefinedLFYP135</strain>
    </source>
</reference>
<feature type="signal peptide" evidence="1">
    <location>
        <begin position="1"/>
        <end position="20"/>
    </location>
</feature>
<evidence type="ECO:0008006" key="3">
    <source>
        <dbReference type="Google" id="ProtNLM"/>
    </source>
</evidence>
<sequence length="167" mass="19256">MKRLLPFLFALLFLLPGCNPTPKTPEELVAPAMEAYGWFVTGGLHYQAEEVWVEGDSSPWHQVDDSRFPDYQSFCRYLTGIFPQEMVDGTLLAGGNYRELDGKLYTRGNIREKNRFIGGADYALVSETDSRREIMATAYFVKGAQEYLFVQEKVDGKWLFTQFPYFY</sequence>
<protein>
    <recommendedName>
        <fullName evidence="3">DUF4829 domain-containing protein</fullName>
    </recommendedName>
</protein>
<feature type="chain" id="PRO_5038929463" description="DUF4829 domain-containing protein" evidence="1">
    <location>
        <begin position="21"/>
        <end position="167"/>
    </location>
</feature>
<evidence type="ECO:0000256" key="1">
    <source>
        <dbReference type="SAM" id="SignalP"/>
    </source>
</evidence>